<evidence type="ECO:0000256" key="4">
    <source>
        <dbReference type="RuleBase" id="RU000383"/>
    </source>
</evidence>
<keyword evidence="1" id="KW-0132">Cell division</keyword>
<dbReference type="FunFam" id="1.10.472.10:FF:000001">
    <property type="entry name" value="G2/mitotic-specific cyclin"/>
    <property type="match status" value="1"/>
</dbReference>
<comment type="caution">
    <text evidence="7">The sequence shown here is derived from an EMBL/GenBank/DDBJ whole genome shotgun (WGS) entry which is preliminary data.</text>
</comment>
<feature type="region of interest" description="Disordered" evidence="5">
    <location>
        <begin position="39"/>
        <end position="58"/>
    </location>
</feature>
<protein>
    <recommendedName>
        <fullName evidence="6">Cyclin-like domain-containing protein</fullName>
    </recommendedName>
</protein>
<keyword evidence="8" id="KW-1185">Reference proteome</keyword>
<proteinExistence type="inferred from homology"/>
<dbReference type="PROSITE" id="PS00292">
    <property type="entry name" value="CYCLINS"/>
    <property type="match status" value="1"/>
</dbReference>
<feature type="domain" description="Cyclin-like" evidence="6">
    <location>
        <begin position="165"/>
        <end position="250"/>
    </location>
</feature>
<name>A0AAU9IU76_9CILI</name>
<dbReference type="InterPro" id="IPR036915">
    <property type="entry name" value="Cyclin-like_sf"/>
</dbReference>
<evidence type="ECO:0000256" key="1">
    <source>
        <dbReference type="ARBA" id="ARBA00022618"/>
    </source>
</evidence>
<evidence type="ECO:0000313" key="8">
    <source>
        <dbReference type="Proteomes" id="UP001162131"/>
    </source>
</evidence>
<dbReference type="InterPro" id="IPR039361">
    <property type="entry name" value="Cyclin"/>
</dbReference>
<gene>
    <name evidence="7" type="ORF">BSTOLATCC_MIC20548</name>
</gene>
<feature type="region of interest" description="Disordered" evidence="5">
    <location>
        <begin position="1"/>
        <end position="23"/>
    </location>
</feature>
<dbReference type="GO" id="GO:0051301">
    <property type="term" value="P:cell division"/>
    <property type="evidence" value="ECO:0007669"/>
    <property type="project" value="UniProtKB-KW"/>
</dbReference>
<dbReference type="AlphaFoldDB" id="A0AAU9IU76"/>
<reference evidence="7" key="1">
    <citation type="submission" date="2021-09" db="EMBL/GenBank/DDBJ databases">
        <authorList>
            <consortium name="AG Swart"/>
            <person name="Singh M."/>
            <person name="Singh A."/>
            <person name="Seah K."/>
            <person name="Emmerich C."/>
        </authorList>
    </citation>
    <scope>NUCLEOTIDE SEQUENCE</scope>
    <source>
        <strain evidence="7">ATCC30299</strain>
    </source>
</reference>
<dbReference type="Pfam" id="PF00134">
    <property type="entry name" value="Cyclin_N"/>
    <property type="match status" value="1"/>
</dbReference>
<evidence type="ECO:0000256" key="3">
    <source>
        <dbReference type="ARBA" id="ARBA00023306"/>
    </source>
</evidence>
<comment type="similarity">
    <text evidence="4">Belongs to the cyclin family.</text>
</comment>
<dbReference type="SMART" id="SM00385">
    <property type="entry name" value="CYCLIN"/>
    <property type="match status" value="1"/>
</dbReference>
<sequence>MHQFSSFTPLSHKSAVSPISSSRMKENLYAPTKNYLKEKVIEDNTSSKSTSGNSSPHVKFECEENIDDLTIRPSFEADSLEKINQKQKSSSSFVQEFCDVQPPPPDYEPLEVEEYDVSPSTLWKPKDLEYLNSMMEKELEYMPNPYCLQTMQKNVSCTMRTILYDWMMEVASEFTLKRETFHLGVTYVDRFLSNYQNIKKEEFQLIGMCCLNLAAKIEEVYPPKIEDWARSCDNGYSLESIRYMENFILKILQWKVFPATVFNWLNWLITQWDIFIEYHFGCVNYNRTTDFENLPPEEKKKQNELFEKRFIAFKYPNNQSYLRYREILQILDVAVLDFDIMKYSPRLLAAGLLYLMVSKYFYETNYTLLYYDGPDYVDQQPAGNELDSDEEKRNAFEEYAEAQHFESASVVQELYAGFISAALGIMSIEDIYQTVAFFHPFLEFEVVYELPIVCKILSKEKLESHYEEFLSYQTHNVNSVTFVNQKMKAGRY</sequence>
<dbReference type="InterPro" id="IPR048258">
    <property type="entry name" value="Cyclins_cyclin-box"/>
</dbReference>
<accession>A0AAU9IU76</accession>
<dbReference type="EMBL" id="CAJZBQ010000020">
    <property type="protein sequence ID" value="CAG9318064.1"/>
    <property type="molecule type" value="Genomic_DNA"/>
</dbReference>
<organism evidence="7 8">
    <name type="scientific">Blepharisma stoltei</name>
    <dbReference type="NCBI Taxonomy" id="1481888"/>
    <lineage>
        <taxon>Eukaryota</taxon>
        <taxon>Sar</taxon>
        <taxon>Alveolata</taxon>
        <taxon>Ciliophora</taxon>
        <taxon>Postciliodesmatophora</taxon>
        <taxon>Heterotrichea</taxon>
        <taxon>Heterotrichida</taxon>
        <taxon>Blepharismidae</taxon>
        <taxon>Blepharisma</taxon>
    </lineage>
</organism>
<feature type="compositionally biased region" description="Low complexity" evidence="5">
    <location>
        <begin position="44"/>
        <end position="55"/>
    </location>
</feature>
<evidence type="ECO:0000313" key="7">
    <source>
        <dbReference type="EMBL" id="CAG9318064.1"/>
    </source>
</evidence>
<keyword evidence="2 4" id="KW-0195">Cyclin</keyword>
<evidence type="ECO:0000256" key="2">
    <source>
        <dbReference type="ARBA" id="ARBA00023127"/>
    </source>
</evidence>
<dbReference type="Gene3D" id="1.10.472.10">
    <property type="entry name" value="Cyclin-like"/>
    <property type="match status" value="2"/>
</dbReference>
<evidence type="ECO:0000259" key="6">
    <source>
        <dbReference type="SMART" id="SM00385"/>
    </source>
</evidence>
<dbReference type="SUPFAM" id="SSF47954">
    <property type="entry name" value="Cyclin-like"/>
    <property type="match status" value="2"/>
</dbReference>
<dbReference type="InterPro" id="IPR006671">
    <property type="entry name" value="Cyclin_N"/>
</dbReference>
<evidence type="ECO:0000256" key="5">
    <source>
        <dbReference type="SAM" id="MobiDB-lite"/>
    </source>
</evidence>
<feature type="compositionally biased region" description="Polar residues" evidence="5">
    <location>
        <begin position="1"/>
        <end position="11"/>
    </location>
</feature>
<dbReference type="InterPro" id="IPR013763">
    <property type="entry name" value="Cyclin-like_dom"/>
</dbReference>
<dbReference type="PANTHER" id="PTHR10177">
    <property type="entry name" value="CYCLINS"/>
    <property type="match status" value="1"/>
</dbReference>
<keyword evidence="3" id="KW-0131">Cell cycle</keyword>
<dbReference type="Proteomes" id="UP001162131">
    <property type="component" value="Unassembled WGS sequence"/>
</dbReference>